<evidence type="ECO:0000313" key="2">
    <source>
        <dbReference type="EMBL" id="ERF69889.1"/>
    </source>
</evidence>
<dbReference type="OrthoDB" id="5275465at2759"/>
<feature type="region of interest" description="Disordered" evidence="1">
    <location>
        <begin position="1"/>
        <end position="63"/>
    </location>
</feature>
<dbReference type="AlphaFoldDB" id="U1HLK2"/>
<sequence length="166" mass="18526">MATDGADQSKAEKDLSQTFVRPNISQAIPTDNAPPSPTSLPQSLQSPPSAPIPSPVTSDRSPSLRLQTELRKIIYGMLLMVDPHPSPIEHDKEFCVLPNTAILYINKQVREEAMETIRNQNTWVMVEVNSRDGDLHTLPYRELLSNQALIPRAWMGDLRLFVRGGV</sequence>
<dbReference type="GeneID" id="19240383"/>
<reference evidence="3" key="1">
    <citation type="journal article" date="2014" name="BMC Genomics">
        <title>Genome characteristics reveal the impact of lichenization on lichen-forming fungus Endocarpon pusillum Hedwig (Verrucariales, Ascomycota).</title>
        <authorList>
            <person name="Wang Y.-Y."/>
            <person name="Liu B."/>
            <person name="Zhang X.-Y."/>
            <person name="Zhou Q.-M."/>
            <person name="Zhang T."/>
            <person name="Li H."/>
            <person name="Yu Y.-F."/>
            <person name="Zhang X.-L."/>
            <person name="Hao X.-Y."/>
            <person name="Wang M."/>
            <person name="Wang L."/>
            <person name="Wei J.-C."/>
        </authorList>
    </citation>
    <scope>NUCLEOTIDE SEQUENCE [LARGE SCALE GENOMIC DNA]</scope>
    <source>
        <strain evidence="3">Z07020 / HMAS-L-300199</strain>
    </source>
</reference>
<gene>
    <name evidence="2" type="ORF">EPUS_05431</name>
</gene>
<evidence type="ECO:0000313" key="3">
    <source>
        <dbReference type="Proteomes" id="UP000019373"/>
    </source>
</evidence>
<dbReference type="RefSeq" id="XP_007804492.1">
    <property type="nucleotide sequence ID" value="XM_007806301.1"/>
</dbReference>
<accession>U1HLK2</accession>
<dbReference type="HOGENOM" id="CLU_1602709_0_0_1"/>
<evidence type="ECO:0000256" key="1">
    <source>
        <dbReference type="SAM" id="MobiDB-lite"/>
    </source>
</evidence>
<proteinExistence type="predicted"/>
<name>U1HLK2_ENDPU</name>
<dbReference type="EMBL" id="KE721375">
    <property type="protein sequence ID" value="ERF69889.1"/>
    <property type="molecule type" value="Genomic_DNA"/>
</dbReference>
<keyword evidence="3" id="KW-1185">Reference proteome</keyword>
<dbReference type="Proteomes" id="UP000019373">
    <property type="component" value="Unassembled WGS sequence"/>
</dbReference>
<protein>
    <submittedName>
        <fullName evidence="2">Uncharacterized protein</fullName>
    </submittedName>
</protein>
<feature type="compositionally biased region" description="Polar residues" evidence="1">
    <location>
        <begin position="16"/>
        <end position="29"/>
    </location>
</feature>
<organism evidence="2 3">
    <name type="scientific">Endocarpon pusillum (strain Z07020 / HMAS-L-300199)</name>
    <name type="common">Lichen-forming fungus</name>
    <dbReference type="NCBI Taxonomy" id="1263415"/>
    <lineage>
        <taxon>Eukaryota</taxon>
        <taxon>Fungi</taxon>
        <taxon>Dikarya</taxon>
        <taxon>Ascomycota</taxon>
        <taxon>Pezizomycotina</taxon>
        <taxon>Eurotiomycetes</taxon>
        <taxon>Chaetothyriomycetidae</taxon>
        <taxon>Verrucariales</taxon>
        <taxon>Verrucariaceae</taxon>
        <taxon>Endocarpon</taxon>
    </lineage>
</organism>